<reference evidence="3" key="1">
    <citation type="journal article" date="2020" name="Ecol. Evol.">
        <title>Genome structure and content of the rice root-knot nematode (Meloidogyne graminicola).</title>
        <authorList>
            <person name="Phan N.T."/>
            <person name="Danchin E.G.J."/>
            <person name="Klopp C."/>
            <person name="Perfus-Barbeoch L."/>
            <person name="Kozlowski D.K."/>
            <person name="Koutsovoulos G.D."/>
            <person name="Lopez-Roques C."/>
            <person name="Bouchez O."/>
            <person name="Zahm M."/>
            <person name="Besnard G."/>
            <person name="Bellafiore S."/>
        </authorList>
    </citation>
    <scope>NUCLEOTIDE SEQUENCE</scope>
    <source>
        <strain evidence="3">VN-18</strain>
    </source>
</reference>
<organism evidence="3 4">
    <name type="scientific">Meloidogyne graminicola</name>
    <dbReference type="NCBI Taxonomy" id="189291"/>
    <lineage>
        <taxon>Eukaryota</taxon>
        <taxon>Metazoa</taxon>
        <taxon>Ecdysozoa</taxon>
        <taxon>Nematoda</taxon>
        <taxon>Chromadorea</taxon>
        <taxon>Rhabditida</taxon>
        <taxon>Tylenchina</taxon>
        <taxon>Tylenchomorpha</taxon>
        <taxon>Tylenchoidea</taxon>
        <taxon>Meloidogynidae</taxon>
        <taxon>Meloidogyninae</taxon>
        <taxon>Meloidogyne</taxon>
    </lineage>
</organism>
<accession>A0A8S9ZFP1</accession>
<feature type="compositionally biased region" description="Basic and acidic residues" evidence="1">
    <location>
        <begin position="134"/>
        <end position="148"/>
    </location>
</feature>
<keyword evidence="2" id="KW-0732">Signal</keyword>
<evidence type="ECO:0000313" key="4">
    <source>
        <dbReference type="Proteomes" id="UP000605970"/>
    </source>
</evidence>
<feature type="chain" id="PRO_5035852040" evidence="2">
    <location>
        <begin position="22"/>
        <end position="341"/>
    </location>
</feature>
<evidence type="ECO:0000313" key="3">
    <source>
        <dbReference type="EMBL" id="KAF7632136.1"/>
    </source>
</evidence>
<feature type="compositionally biased region" description="Low complexity" evidence="1">
    <location>
        <begin position="243"/>
        <end position="263"/>
    </location>
</feature>
<dbReference type="EMBL" id="JABEBT010000111">
    <property type="protein sequence ID" value="KAF7632136.1"/>
    <property type="molecule type" value="Genomic_DNA"/>
</dbReference>
<feature type="compositionally biased region" description="Polar residues" evidence="1">
    <location>
        <begin position="319"/>
        <end position="331"/>
    </location>
</feature>
<feature type="signal peptide" evidence="2">
    <location>
        <begin position="1"/>
        <end position="21"/>
    </location>
</feature>
<feature type="region of interest" description="Disordered" evidence="1">
    <location>
        <begin position="241"/>
        <end position="264"/>
    </location>
</feature>
<sequence length="341" mass="38510">MFFKNILVISVFLTFLYEVLGVNNTEDKNSLADVNKVAAKEKIATGSTSRRFAFKKTQEQEPKIFVLNAGTNNLMDSLKLFDQDLSEKEIITSGKVTNLSSKTKLSKDMRNKSNGRRLFENDKDIINNLKKIKTKGEAKRQEKAESRKTQSNRLTGIKPDPQFIRNSSVNSLSKLFKNDHSSSSSSFRLSNLSKFLNNAKGILARNGNINNDNIENDNLVYDSPTNSSVETNRNFYSMGEEINTTSSNNSSNPSSSRNSLSRSVFPENDILHKSLYKLMSQEEEHSGSDEFIELEIKDGIETFKHKLKSKNNERKIKNVNESANSALGNGNKNKHEEEEMI</sequence>
<name>A0A8S9ZFP1_9BILA</name>
<keyword evidence="4" id="KW-1185">Reference proteome</keyword>
<gene>
    <name evidence="3" type="ORF">Mgra_00008448</name>
</gene>
<feature type="region of interest" description="Disordered" evidence="1">
    <location>
        <begin position="309"/>
        <end position="341"/>
    </location>
</feature>
<comment type="caution">
    <text evidence="3">The sequence shown here is derived from an EMBL/GenBank/DDBJ whole genome shotgun (WGS) entry which is preliminary data.</text>
</comment>
<dbReference type="Proteomes" id="UP000605970">
    <property type="component" value="Unassembled WGS sequence"/>
</dbReference>
<dbReference type="AlphaFoldDB" id="A0A8S9ZFP1"/>
<proteinExistence type="predicted"/>
<evidence type="ECO:0000256" key="1">
    <source>
        <dbReference type="SAM" id="MobiDB-lite"/>
    </source>
</evidence>
<feature type="region of interest" description="Disordered" evidence="1">
    <location>
        <begin position="134"/>
        <end position="162"/>
    </location>
</feature>
<evidence type="ECO:0000256" key="2">
    <source>
        <dbReference type="SAM" id="SignalP"/>
    </source>
</evidence>
<feature type="compositionally biased region" description="Basic and acidic residues" evidence="1">
    <location>
        <begin position="309"/>
        <end position="318"/>
    </location>
</feature>
<protein>
    <submittedName>
        <fullName evidence="3">Uncharacterized protein</fullName>
    </submittedName>
</protein>